<dbReference type="Pfam" id="PF00881">
    <property type="entry name" value="Nitroreductase"/>
    <property type="match status" value="1"/>
</dbReference>
<evidence type="ECO:0000313" key="11">
    <source>
        <dbReference type="Proteomes" id="UP001500298"/>
    </source>
</evidence>
<dbReference type="InterPro" id="IPR052530">
    <property type="entry name" value="NAD(P)H_nitroreductase"/>
</dbReference>
<dbReference type="EMBL" id="BAABJX010000033">
    <property type="protein sequence ID" value="GAA4836728.1"/>
    <property type="molecule type" value="Genomic_DNA"/>
</dbReference>
<dbReference type="PIRSF" id="PIRSF000232">
    <property type="entry name" value="YdjA"/>
    <property type="match status" value="1"/>
</dbReference>
<keyword evidence="7 8" id="KW-0520">NAD</keyword>
<keyword evidence="5 8" id="KW-0521">NADP</keyword>
<dbReference type="InterPro" id="IPR000415">
    <property type="entry name" value="Nitroreductase-like"/>
</dbReference>
<dbReference type="RefSeq" id="WP_345371813.1">
    <property type="nucleotide sequence ID" value="NZ_BAABJX010000033.1"/>
</dbReference>
<evidence type="ECO:0000256" key="1">
    <source>
        <dbReference type="ARBA" id="ARBA00001917"/>
    </source>
</evidence>
<dbReference type="InterPro" id="IPR029479">
    <property type="entry name" value="Nitroreductase"/>
</dbReference>
<evidence type="ECO:0000259" key="9">
    <source>
        <dbReference type="Pfam" id="PF00881"/>
    </source>
</evidence>
<evidence type="ECO:0000256" key="2">
    <source>
        <dbReference type="ARBA" id="ARBA00007118"/>
    </source>
</evidence>
<evidence type="ECO:0000256" key="8">
    <source>
        <dbReference type="PIRNR" id="PIRNR000232"/>
    </source>
</evidence>
<keyword evidence="3 8" id="KW-0285">Flavoprotein</keyword>
<evidence type="ECO:0000256" key="6">
    <source>
        <dbReference type="ARBA" id="ARBA00023002"/>
    </source>
</evidence>
<evidence type="ECO:0000256" key="5">
    <source>
        <dbReference type="ARBA" id="ARBA00022857"/>
    </source>
</evidence>
<reference evidence="11" key="1">
    <citation type="journal article" date="2019" name="Int. J. Syst. Evol. Microbiol.">
        <title>The Global Catalogue of Microorganisms (GCM) 10K type strain sequencing project: providing services to taxonomists for standard genome sequencing and annotation.</title>
        <authorList>
            <consortium name="The Broad Institute Genomics Platform"/>
            <consortium name="The Broad Institute Genome Sequencing Center for Infectious Disease"/>
            <person name="Wu L."/>
            <person name="Ma J."/>
        </authorList>
    </citation>
    <scope>NUCLEOTIDE SEQUENCE [LARGE SCALE GENOMIC DNA]</scope>
    <source>
        <strain evidence="11">JCM 18326</strain>
    </source>
</reference>
<sequence length="203" mass="23395">MSDKHTLSPYDTEAFNQLVKNRRSYFPKEYTGEEVPEEVILQMLENANWAPNHGRTEPWRFFVFAGEGRKKLGEIQSEMYREHTVMEKYDKAKEEKLAAMPMQASHVIAVCMDRQETERIPEVEEIEAVACAVQNMYLTIEAYGYGGYWSSGGITYMEAAKELFGLGLKDRLLGFFYVGVPKQRGKEGQRGDVQEKVTWVREA</sequence>
<gene>
    <name evidence="10" type="ORF">GCM10023331_22420</name>
</gene>
<dbReference type="SUPFAM" id="SSF55469">
    <property type="entry name" value="FMN-dependent nitroreductase-like"/>
    <property type="match status" value="1"/>
</dbReference>
<proteinExistence type="inferred from homology"/>
<dbReference type="Gene3D" id="3.40.109.10">
    <property type="entry name" value="NADH Oxidase"/>
    <property type="match status" value="1"/>
</dbReference>
<evidence type="ECO:0000256" key="3">
    <source>
        <dbReference type="ARBA" id="ARBA00022630"/>
    </source>
</evidence>
<evidence type="ECO:0000256" key="7">
    <source>
        <dbReference type="ARBA" id="ARBA00023027"/>
    </source>
</evidence>
<feature type="domain" description="Nitroreductase" evidence="9">
    <location>
        <begin position="19"/>
        <end position="179"/>
    </location>
</feature>
<dbReference type="PANTHER" id="PTHR43821:SF1">
    <property type="entry name" value="NAD(P)H NITROREDUCTASE YDJA-RELATED"/>
    <property type="match status" value="1"/>
</dbReference>
<dbReference type="CDD" id="cd02135">
    <property type="entry name" value="YdjA-like"/>
    <property type="match status" value="1"/>
</dbReference>
<dbReference type="EC" id="1.-.-.-" evidence="8"/>
<organism evidence="10 11">
    <name type="scientific">Algivirga pacifica</name>
    <dbReference type="NCBI Taxonomy" id="1162670"/>
    <lineage>
        <taxon>Bacteria</taxon>
        <taxon>Pseudomonadati</taxon>
        <taxon>Bacteroidota</taxon>
        <taxon>Cytophagia</taxon>
        <taxon>Cytophagales</taxon>
        <taxon>Flammeovirgaceae</taxon>
        <taxon>Algivirga</taxon>
    </lineage>
</organism>
<accession>A0ABP9DAH6</accession>
<keyword evidence="11" id="KW-1185">Reference proteome</keyword>
<comment type="caution">
    <text evidence="10">The sequence shown here is derived from an EMBL/GenBank/DDBJ whole genome shotgun (WGS) entry which is preliminary data.</text>
</comment>
<keyword evidence="6 8" id="KW-0560">Oxidoreductase</keyword>
<name>A0ABP9DAH6_9BACT</name>
<dbReference type="Proteomes" id="UP001500298">
    <property type="component" value="Unassembled WGS sequence"/>
</dbReference>
<keyword evidence="4 8" id="KW-0288">FMN</keyword>
<dbReference type="PANTHER" id="PTHR43821">
    <property type="entry name" value="NAD(P)H NITROREDUCTASE YDJA-RELATED"/>
    <property type="match status" value="1"/>
</dbReference>
<protein>
    <recommendedName>
        <fullName evidence="8">Putative NAD(P)H nitroreductase</fullName>
        <ecNumber evidence="8">1.-.-.-</ecNumber>
    </recommendedName>
</protein>
<comment type="cofactor">
    <cofactor evidence="1 8">
        <name>FMN</name>
        <dbReference type="ChEBI" id="CHEBI:58210"/>
    </cofactor>
</comment>
<dbReference type="InterPro" id="IPR026021">
    <property type="entry name" value="YdjA-like"/>
</dbReference>
<evidence type="ECO:0000256" key="4">
    <source>
        <dbReference type="ARBA" id="ARBA00022643"/>
    </source>
</evidence>
<comment type="similarity">
    <text evidence="2 8">Belongs to the nitroreductase family.</text>
</comment>
<evidence type="ECO:0000313" key="10">
    <source>
        <dbReference type="EMBL" id="GAA4836728.1"/>
    </source>
</evidence>